<feature type="transmembrane region" description="Helical" evidence="6">
    <location>
        <begin position="281"/>
        <end position="299"/>
    </location>
</feature>
<organism evidence="8 9">
    <name type="scientific">Comamonas koreensis</name>
    <dbReference type="NCBI Taxonomy" id="160825"/>
    <lineage>
        <taxon>Bacteria</taxon>
        <taxon>Pseudomonadati</taxon>
        <taxon>Pseudomonadota</taxon>
        <taxon>Betaproteobacteria</taxon>
        <taxon>Burkholderiales</taxon>
        <taxon>Comamonadaceae</taxon>
        <taxon>Comamonas</taxon>
    </lineage>
</organism>
<keyword evidence="3 6" id="KW-0812">Transmembrane</keyword>
<keyword evidence="9" id="KW-1185">Reference proteome</keyword>
<evidence type="ECO:0000256" key="4">
    <source>
        <dbReference type="ARBA" id="ARBA00022989"/>
    </source>
</evidence>
<evidence type="ECO:0000256" key="5">
    <source>
        <dbReference type="ARBA" id="ARBA00023136"/>
    </source>
</evidence>
<feature type="transmembrane region" description="Helical" evidence="6">
    <location>
        <begin position="193"/>
        <end position="218"/>
    </location>
</feature>
<comment type="similarity">
    <text evidence="2">Belongs to the EamA transporter family.</text>
</comment>
<feature type="transmembrane region" description="Helical" evidence="6">
    <location>
        <begin position="127"/>
        <end position="149"/>
    </location>
</feature>
<feature type="transmembrane region" description="Helical" evidence="6">
    <location>
        <begin position="255"/>
        <end position="275"/>
    </location>
</feature>
<sequence length="318" mass="33034">MNSAKYSTHLGLIGMAALWGASWPWGRVVAQAMPPLAAASLRFLLASAVLLLWLGHSGRMGRLWHLAWRQWLGLAAASAVGVLGYSLFFLLALKTVPAGKAAMVVALNPVLTMLFAVLLFRERINLPIFLGLGLAVGGALYALSGGHWSWGPGSAAGAGEWLLLGCAACWVGYTLLGRLVLTSIDPLSTTAATASMGALLLLVASLLVEGPAAWAGLVHVRAEVWLSLVALALGATALAYAWYLKGVQELGAGAAAAYMSLVPLFGMLLSSLWLAEPVTASLLRGGGAAIAGMLLMNAGRMRLAQRPKRMAPGSARTG</sequence>
<evidence type="ECO:0000313" key="8">
    <source>
        <dbReference type="EMBL" id="MCD2164240.1"/>
    </source>
</evidence>
<feature type="transmembrane region" description="Helical" evidence="6">
    <location>
        <begin position="161"/>
        <end position="181"/>
    </location>
</feature>
<keyword evidence="5 6" id="KW-0472">Membrane</keyword>
<dbReference type="Gene3D" id="1.10.3730.20">
    <property type="match status" value="1"/>
</dbReference>
<dbReference type="AlphaFoldDB" id="A0AAW4XRT1"/>
<evidence type="ECO:0000313" key="9">
    <source>
        <dbReference type="Proteomes" id="UP001199260"/>
    </source>
</evidence>
<comment type="subcellular location">
    <subcellularLocation>
        <location evidence="1">Membrane</location>
        <topology evidence="1">Multi-pass membrane protein</topology>
    </subcellularLocation>
</comment>
<feature type="transmembrane region" description="Helical" evidence="6">
    <location>
        <begin position="99"/>
        <end position="120"/>
    </location>
</feature>
<dbReference type="Pfam" id="PF00892">
    <property type="entry name" value="EamA"/>
    <property type="match status" value="2"/>
</dbReference>
<keyword evidence="4 6" id="KW-1133">Transmembrane helix</keyword>
<reference evidence="8 9" key="1">
    <citation type="submission" date="2021-11" db="EMBL/GenBank/DDBJ databases">
        <title>Genome sequence.</title>
        <authorList>
            <person name="Sun Q."/>
        </authorList>
    </citation>
    <scope>NUCLEOTIDE SEQUENCE [LARGE SCALE GENOMIC DNA]</scope>
    <source>
        <strain evidence="8 9">KCTC 12005</strain>
    </source>
</reference>
<gene>
    <name evidence="8" type="ORF">LPW39_03710</name>
</gene>
<dbReference type="SUPFAM" id="SSF103481">
    <property type="entry name" value="Multidrug resistance efflux transporter EmrE"/>
    <property type="match status" value="2"/>
</dbReference>
<dbReference type="PANTHER" id="PTHR32322:SF2">
    <property type="entry name" value="EAMA DOMAIN-CONTAINING PROTEIN"/>
    <property type="match status" value="1"/>
</dbReference>
<feature type="transmembrane region" description="Helical" evidence="6">
    <location>
        <begin position="40"/>
        <end position="59"/>
    </location>
</feature>
<feature type="transmembrane region" description="Helical" evidence="6">
    <location>
        <begin position="224"/>
        <end position="243"/>
    </location>
</feature>
<evidence type="ECO:0000256" key="6">
    <source>
        <dbReference type="SAM" id="Phobius"/>
    </source>
</evidence>
<evidence type="ECO:0000256" key="1">
    <source>
        <dbReference type="ARBA" id="ARBA00004141"/>
    </source>
</evidence>
<dbReference type="RefSeq" id="WP_230771431.1">
    <property type="nucleotide sequence ID" value="NZ_JAJNCT010000005.1"/>
</dbReference>
<feature type="domain" description="EamA" evidence="7">
    <location>
        <begin position="159"/>
        <end position="297"/>
    </location>
</feature>
<dbReference type="InterPro" id="IPR050638">
    <property type="entry name" value="AA-Vitamin_Transporters"/>
</dbReference>
<comment type="caution">
    <text evidence="8">The sequence shown here is derived from an EMBL/GenBank/DDBJ whole genome shotgun (WGS) entry which is preliminary data.</text>
</comment>
<evidence type="ECO:0000256" key="2">
    <source>
        <dbReference type="ARBA" id="ARBA00007362"/>
    </source>
</evidence>
<dbReference type="PANTHER" id="PTHR32322">
    <property type="entry name" value="INNER MEMBRANE TRANSPORTER"/>
    <property type="match status" value="1"/>
</dbReference>
<dbReference type="EMBL" id="JAJNCT010000005">
    <property type="protein sequence ID" value="MCD2164240.1"/>
    <property type="molecule type" value="Genomic_DNA"/>
</dbReference>
<feature type="domain" description="EamA" evidence="7">
    <location>
        <begin position="10"/>
        <end position="141"/>
    </location>
</feature>
<dbReference type="Proteomes" id="UP001199260">
    <property type="component" value="Unassembled WGS sequence"/>
</dbReference>
<evidence type="ECO:0000259" key="7">
    <source>
        <dbReference type="Pfam" id="PF00892"/>
    </source>
</evidence>
<proteinExistence type="inferred from homology"/>
<feature type="transmembrane region" description="Helical" evidence="6">
    <location>
        <begin position="71"/>
        <end position="93"/>
    </location>
</feature>
<dbReference type="GO" id="GO:0016020">
    <property type="term" value="C:membrane"/>
    <property type="evidence" value="ECO:0007669"/>
    <property type="project" value="UniProtKB-SubCell"/>
</dbReference>
<dbReference type="InterPro" id="IPR037185">
    <property type="entry name" value="EmrE-like"/>
</dbReference>
<dbReference type="InterPro" id="IPR000620">
    <property type="entry name" value="EamA_dom"/>
</dbReference>
<accession>A0AAW4XRT1</accession>
<name>A0AAW4XRT1_9BURK</name>
<protein>
    <submittedName>
        <fullName evidence="8">DMT family transporter</fullName>
    </submittedName>
</protein>
<evidence type="ECO:0000256" key="3">
    <source>
        <dbReference type="ARBA" id="ARBA00022692"/>
    </source>
</evidence>